<dbReference type="PANTHER" id="PTHR28052">
    <property type="entry name" value="UPF0545 PROTEIN C22ORF39"/>
    <property type="match status" value="1"/>
</dbReference>
<evidence type="ECO:0000256" key="1">
    <source>
        <dbReference type="SAM" id="MobiDB-lite"/>
    </source>
</evidence>
<comment type="caution">
    <text evidence="2">The sequence shown here is derived from an EMBL/GenBank/DDBJ whole genome shotgun (WGS) entry which is preliminary data.</text>
</comment>
<dbReference type="Proteomes" id="UP001217918">
    <property type="component" value="Unassembled WGS sequence"/>
</dbReference>
<name>A0AAD9I5P1_9PEZI</name>
<evidence type="ECO:0000313" key="2">
    <source>
        <dbReference type="EMBL" id="KAK2071618.1"/>
    </source>
</evidence>
<reference evidence="2" key="1">
    <citation type="journal article" date="2023" name="Mol. Plant Microbe Interact.">
        <title>Elucidating the Obligate Nature and Biological Capacity of an Invasive Fungal Corn Pathogen.</title>
        <authorList>
            <person name="MacCready J.S."/>
            <person name="Roggenkamp E.M."/>
            <person name="Gdanetz K."/>
            <person name="Chilvers M.I."/>
        </authorList>
    </citation>
    <scope>NUCLEOTIDE SEQUENCE</scope>
    <source>
        <strain evidence="2">PM02</strain>
    </source>
</reference>
<keyword evidence="3" id="KW-1185">Reference proteome</keyword>
<dbReference type="AlphaFoldDB" id="A0AAD9I5P1"/>
<accession>A0AAD9I5P1</accession>
<gene>
    <name evidence="2" type="ORF">P8C59_006026</name>
</gene>
<evidence type="ECO:0000313" key="3">
    <source>
        <dbReference type="Proteomes" id="UP001217918"/>
    </source>
</evidence>
<organism evidence="2 3">
    <name type="scientific">Phyllachora maydis</name>
    <dbReference type="NCBI Taxonomy" id="1825666"/>
    <lineage>
        <taxon>Eukaryota</taxon>
        <taxon>Fungi</taxon>
        <taxon>Dikarya</taxon>
        <taxon>Ascomycota</taxon>
        <taxon>Pezizomycotina</taxon>
        <taxon>Sordariomycetes</taxon>
        <taxon>Sordariomycetidae</taxon>
        <taxon>Phyllachorales</taxon>
        <taxon>Phyllachoraceae</taxon>
        <taxon>Phyllachora</taxon>
    </lineage>
</organism>
<proteinExistence type="predicted"/>
<sequence>MPLPSPPASTPADVNDEVMKFWEMLQDGVGPKKSADDASDPRPNSSAKKPSWLPWRSSTTSTGHDAGPGGSADDEARQQSTHDRITTGPRTGRTVESLAMSEMQFPTTMSCRDAFDYAWHCNSIGGQLTSVYRDGTARDCSDKWDDWWFCMRTRTYGAQSRADAIRAHYRAREAAKYGTVDPATGRLPPSSEDIWASRKRPVEPDSVFRAPFPTMLEEYEEALRQEILARERIRAEESREREE</sequence>
<dbReference type="Pfam" id="PF11326">
    <property type="entry name" value="PANTS-like"/>
    <property type="match status" value="1"/>
</dbReference>
<feature type="region of interest" description="Disordered" evidence="1">
    <location>
        <begin position="1"/>
        <end position="94"/>
    </location>
</feature>
<dbReference type="EMBL" id="JAQQPM010000005">
    <property type="protein sequence ID" value="KAK2071618.1"/>
    <property type="molecule type" value="Genomic_DNA"/>
</dbReference>
<dbReference type="InterPro" id="IPR021475">
    <property type="entry name" value="Pants/Emi1-like"/>
</dbReference>
<dbReference type="PANTHER" id="PTHR28052:SF1">
    <property type="entry name" value="UPF0545 PROTEIN C22ORF39"/>
    <property type="match status" value="1"/>
</dbReference>
<feature type="compositionally biased region" description="Basic and acidic residues" evidence="1">
    <location>
        <begin position="74"/>
        <end position="85"/>
    </location>
</feature>
<protein>
    <submittedName>
        <fullName evidence="2">Uncharacterized protein</fullName>
    </submittedName>
</protein>